<evidence type="ECO:0000256" key="3">
    <source>
        <dbReference type="RuleBase" id="RU000363"/>
    </source>
</evidence>
<name>A0A923MV23_9BURK</name>
<sequence>MKDFRGKVAAITGAASGIGRALAVELAREGARLALADLDEAGLAETVRLVAAPGAGCTTTRVDVADRAAVFAWAGRCRAGHGQVNLVFNNAGVALAAAAETVRPEDFEWLMAINFWGVVHGTQAFLPHLRASGDGHVVNLSSVFGLIAMPTQSAYNASKFAVRGYTEALRMELLLEGAPVGVTCVHPGGVATGIVRSQRVDEAVTRMTGQDADAFRAQGERMIQVTSPEAAARRILSGVRRNASRVLVGPDARVVDIMARLLGPGYQRLVMRRAERLRQEAGGS</sequence>
<dbReference type="EMBL" id="JACORT010000011">
    <property type="protein sequence ID" value="MBC5785556.1"/>
    <property type="molecule type" value="Genomic_DNA"/>
</dbReference>
<keyword evidence="6" id="KW-1185">Reference proteome</keyword>
<comment type="caution">
    <text evidence="5">The sequence shown here is derived from an EMBL/GenBank/DDBJ whole genome shotgun (WGS) entry which is preliminary data.</text>
</comment>
<feature type="domain" description="Ketoreductase" evidence="4">
    <location>
        <begin position="7"/>
        <end position="194"/>
    </location>
</feature>
<dbReference type="Pfam" id="PF00106">
    <property type="entry name" value="adh_short"/>
    <property type="match status" value="1"/>
</dbReference>
<dbReference type="PRINTS" id="PR00081">
    <property type="entry name" value="GDHRDH"/>
</dbReference>
<comment type="similarity">
    <text evidence="1 3">Belongs to the short-chain dehydrogenases/reductases (SDR) family.</text>
</comment>
<keyword evidence="2" id="KW-0560">Oxidoreductase</keyword>
<dbReference type="Proteomes" id="UP000608513">
    <property type="component" value="Unassembled WGS sequence"/>
</dbReference>
<dbReference type="AlphaFoldDB" id="A0A923MV23"/>
<dbReference type="RefSeq" id="WP_187078303.1">
    <property type="nucleotide sequence ID" value="NZ_JACORT010000011.1"/>
</dbReference>
<dbReference type="InterPro" id="IPR036291">
    <property type="entry name" value="NAD(P)-bd_dom_sf"/>
</dbReference>
<dbReference type="Gene3D" id="3.40.50.720">
    <property type="entry name" value="NAD(P)-binding Rossmann-like Domain"/>
    <property type="match status" value="1"/>
</dbReference>
<dbReference type="InterPro" id="IPR020904">
    <property type="entry name" value="Sc_DH/Rdtase_CS"/>
</dbReference>
<dbReference type="PRINTS" id="PR00080">
    <property type="entry name" value="SDRFAMILY"/>
</dbReference>
<evidence type="ECO:0000313" key="6">
    <source>
        <dbReference type="Proteomes" id="UP000608513"/>
    </source>
</evidence>
<reference evidence="5" key="1">
    <citation type="submission" date="2020-08" db="EMBL/GenBank/DDBJ databases">
        <title>Ramlibacter sp. USB13 16S ribosomal RNA gene genome sequencing and assembly.</title>
        <authorList>
            <person name="Kang M."/>
        </authorList>
    </citation>
    <scope>NUCLEOTIDE SEQUENCE</scope>
    <source>
        <strain evidence="5">USB13</strain>
    </source>
</reference>
<dbReference type="InterPro" id="IPR057326">
    <property type="entry name" value="KR_dom"/>
</dbReference>
<protein>
    <submittedName>
        <fullName evidence="5">SDR family NAD(P)-dependent oxidoreductase</fullName>
    </submittedName>
</protein>
<evidence type="ECO:0000256" key="1">
    <source>
        <dbReference type="ARBA" id="ARBA00006484"/>
    </source>
</evidence>
<gene>
    <name evidence="5" type="ORF">H8N03_21630</name>
</gene>
<dbReference type="PANTHER" id="PTHR43391:SF82">
    <property type="entry name" value="OXIDOREDUCTASE SADH-RELATED"/>
    <property type="match status" value="1"/>
</dbReference>
<organism evidence="5 6">
    <name type="scientific">Ramlibacter cellulosilyticus</name>
    <dbReference type="NCBI Taxonomy" id="2764187"/>
    <lineage>
        <taxon>Bacteria</taxon>
        <taxon>Pseudomonadati</taxon>
        <taxon>Pseudomonadota</taxon>
        <taxon>Betaproteobacteria</taxon>
        <taxon>Burkholderiales</taxon>
        <taxon>Comamonadaceae</taxon>
        <taxon>Ramlibacter</taxon>
    </lineage>
</organism>
<dbReference type="GO" id="GO:0016491">
    <property type="term" value="F:oxidoreductase activity"/>
    <property type="evidence" value="ECO:0007669"/>
    <property type="project" value="UniProtKB-KW"/>
</dbReference>
<dbReference type="PANTHER" id="PTHR43391">
    <property type="entry name" value="RETINOL DEHYDROGENASE-RELATED"/>
    <property type="match status" value="1"/>
</dbReference>
<evidence type="ECO:0000313" key="5">
    <source>
        <dbReference type="EMBL" id="MBC5785556.1"/>
    </source>
</evidence>
<proteinExistence type="inferred from homology"/>
<dbReference type="InterPro" id="IPR002347">
    <property type="entry name" value="SDR_fam"/>
</dbReference>
<accession>A0A923MV23</accession>
<dbReference type="CDD" id="cd05233">
    <property type="entry name" value="SDR_c"/>
    <property type="match status" value="1"/>
</dbReference>
<dbReference type="PROSITE" id="PS00061">
    <property type="entry name" value="ADH_SHORT"/>
    <property type="match status" value="1"/>
</dbReference>
<evidence type="ECO:0000259" key="4">
    <source>
        <dbReference type="SMART" id="SM00822"/>
    </source>
</evidence>
<evidence type="ECO:0000256" key="2">
    <source>
        <dbReference type="ARBA" id="ARBA00023002"/>
    </source>
</evidence>
<dbReference type="SMART" id="SM00822">
    <property type="entry name" value="PKS_KR"/>
    <property type="match status" value="1"/>
</dbReference>
<dbReference type="SUPFAM" id="SSF51735">
    <property type="entry name" value="NAD(P)-binding Rossmann-fold domains"/>
    <property type="match status" value="1"/>
</dbReference>